<evidence type="ECO:0000313" key="4">
    <source>
        <dbReference type="Proteomes" id="UP001164653"/>
    </source>
</evidence>
<organism evidence="3 4">
    <name type="scientific">Dyadobacter pollutisoli</name>
    <dbReference type="NCBI Taxonomy" id="2910158"/>
    <lineage>
        <taxon>Bacteria</taxon>
        <taxon>Pseudomonadati</taxon>
        <taxon>Bacteroidota</taxon>
        <taxon>Cytophagia</taxon>
        <taxon>Cytophagales</taxon>
        <taxon>Spirosomataceae</taxon>
        <taxon>Dyadobacter</taxon>
    </lineage>
</organism>
<dbReference type="RefSeq" id="WP_244821243.1">
    <property type="nucleotide sequence ID" value="NZ_CP112998.1"/>
</dbReference>
<gene>
    <name evidence="3" type="ORF">ON006_26715</name>
</gene>
<evidence type="ECO:0000313" key="3">
    <source>
        <dbReference type="EMBL" id="WAC11311.1"/>
    </source>
</evidence>
<keyword evidence="1" id="KW-0732">Signal</keyword>
<protein>
    <submittedName>
        <fullName evidence="3">T9SS type A sorting domain-containing protein</fullName>
    </submittedName>
</protein>
<evidence type="ECO:0000259" key="2">
    <source>
        <dbReference type="Pfam" id="PF18962"/>
    </source>
</evidence>
<proteinExistence type="predicted"/>
<feature type="domain" description="Secretion system C-terminal sorting" evidence="2">
    <location>
        <begin position="195"/>
        <end position="268"/>
    </location>
</feature>
<sequence length="269" mass="30784">MKALDFYKPALFAMLLSASVLPNLATAQSNKKPKSEGKEQKASIRIKVMEDEDGKTKNIEKSYQVGAMSDDERDKFVEKVLDSLGVDKKKKQMISITVDDGDEDIIAKKRRKVIIDHRDNDDALAYHWKNDISADWDVNTEKFRRNMKDFEREFKPKAKIFMHDMEKFGDHMGEFWDKEVMKPANVRSLNVYSNNPDNGMLNLRFSVPDKGDVTITVTDIKGKEVGKKEIKDFEGEFVGQIELKKNTKGTLFVTVVQNEDGTVKRVVVP</sequence>
<dbReference type="EMBL" id="CP112998">
    <property type="protein sequence ID" value="WAC11311.1"/>
    <property type="molecule type" value="Genomic_DNA"/>
</dbReference>
<feature type="chain" id="PRO_5039086139" evidence="1">
    <location>
        <begin position="28"/>
        <end position="269"/>
    </location>
</feature>
<dbReference type="Pfam" id="PF18962">
    <property type="entry name" value="Por_Secre_tail"/>
    <property type="match status" value="1"/>
</dbReference>
<reference evidence="3" key="1">
    <citation type="submission" date="2022-11" db="EMBL/GenBank/DDBJ databases">
        <title>Dyadobacter pollutisoli sp. nov., isolated from plastic dumped soil.</title>
        <authorList>
            <person name="Kim J.M."/>
            <person name="Kim K.R."/>
            <person name="Lee J.K."/>
            <person name="Hao L."/>
            <person name="Jeon C.O."/>
        </authorList>
    </citation>
    <scope>NUCLEOTIDE SEQUENCE</scope>
    <source>
        <strain evidence="3">U1</strain>
    </source>
</reference>
<dbReference type="InterPro" id="IPR026444">
    <property type="entry name" value="Secre_tail"/>
</dbReference>
<keyword evidence="4" id="KW-1185">Reference proteome</keyword>
<evidence type="ECO:0000256" key="1">
    <source>
        <dbReference type="SAM" id="SignalP"/>
    </source>
</evidence>
<name>A0A9E8SL07_9BACT</name>
<dbReference type="Proteomes" id="UP001164653">
    <property type="component" value="Chromosome"/>
</dbReference>
<feature type="signal peptide" evidence="1">
    <location>
        <begin position="1"/>
        <end position="27"/>
    </location>
</feature>
<dbReference type="KEGG" id="dpf:ON006_26715"/>
<accession>A0A9E8SL07</accession>
<dbReference type="AlphaFoldDB" id="A0A9E8SL07"/>